<accession>A0ABT9SUS5</accession>
<dbReference type="EMBL" id="JAUSSK010000001">
    <property type="protein sequence ID" value="MDQ0008745.1"/>
    <property type="molecule type" value="Genomic_DNA"/>
</dbReference>
<dbReference type="InterPro" id="IPR045584">
    <property type="entry name" value="Pilin-like"/>
</dbReference>
<comment type="similarity">
    <text evidence="1">Belongs to the N-Me-Phe pilin family.</text>
</comment>
<evidence type="ECO:0000256" key="1">
    <source>
        <dbReference type="ARBA" id="ARBA00005233"/>
    </source>
</evidence>
<dbReference type="Pfam" id="PF00114">
    <property type="entry name" value="Pilin"/>
    <property type="match status" value="1"/>
</dbReference>
<reference evidence="3 4" key="1">
    <citation type="submission" date="2023-07" db="EMBL/GenBank/DDBJ databases">
        <title>Sorghum-associated microbial communities from plants grown in Nebraska, USA.</title>
        <authorList>
            <person name="Schachtman D."/>
        </authorList>
    </citation>
    <scope>NUCLEOTIDE SEQUENCE [LARGE SCALE GENOMIC DNA]</scope>
    <source>
        <strain evidence="3 4">CC60</strain>
    </source>
</reference>
<evidence type="ECO:0000256" key="2">
    <source>
        <dbReference type="SAM" id="SignalP"/>
    </source>
</evidence>
<proteinExistence type="inferred from homology"/>
<evidence type="ECO:0000313" key="3">
    <source>
        <dbReference type="EMBL" id="MDQ0008745.1"/>
    </source>
</evidence>
<dbReference type="RefSeq" id="WP_306847639.1">
    <property type="nucleotide sequence ID" value="NZ_JAUSSK010000001.1"/>
</dbReference>
<dbReference type="Proteomes" id="UP001237737">
    <property type="component" value="Unassembled WGS sequence"/>
</dbReference>
<protein>
    <submittedName>
        <fullName evidence="3">Tfp pilus assembly protein PilE</fullName>
    </submittedName>
</protein>
<name>A0ABT9SUS5_9GAMM</name>
<keyword evidence="2" id="KW-0732">Signal</keyword>
<dbReference type="InterPro" id="IPR001082">
    <property type="entry name" value="Pilin"/>
</dbReference>
<comment type="caution">
    <text evidence="3">The sequence shown here is derived from an EMBL/GenBank/DDBJ whole genome shotgun (WGS) entry which is preliminary data.</text>
</comment>
<feature type="signal peptide" evidence="2">
    <location>
        <begin position="1"/>
        <end position="20"/>
    </location>
</feature>
<dbReference type="PROSITE" id="PS51257">
    <property type="entry name" value="PROKAR_LIPOPROTEIN"/>
    <property type="match status" value="1"/>
</dbReference>
<keyword evidence="4" id="KW-1185">Reference proteome</keyword>
<organism evidence="3 4">
    <name type="scientific">Luteibacter jiangsuensis</name>
    <dbReference type="NCBI Taxonomy" id="637577"/>
    <lineage>
        <taxon>Bacteria</taxon>
        <taxon>Pseudomonadati</taxon>
        <taxon>Pseudomonadota</taxon>
        <taxon>Gammaproteobacteria</taxon>
        <taxon>Lysobacterales</taxon>
        <taxon>Rhodanobacteraceae</taxon>
        <taxon>Luteibacter</taxon>
    </lineage>
</organism>
<gene>
    <name evidence="3" type="ORF">J2T07_000904</name>
</gene>
<feature type="chain" id="PRO_5047178532" evidence="2">
    <location>
        <begin position="21"/>
        <end position="729"/>
    </location>
</feature>
<sequence>MIARRTVLLSAAIVAALGLAACHKKDEAPAADPKAVAAAQAAIASPAWLRQHLPAQTVAYLRIPSPWAAIGGVPNGRPLDAALSSKAHLDTVARIRESMAKDKVLADLKLAPVVNLLLGDLRSPVEAVLIDPLGIPAPTSRVVLTAVLDVPSIEAFNARIASLDTTSPLLAAPLDAQGNGQLTGGGAIRYVVAEHRLWATQSAQEPSDKTKLDEVIATIGKSAPATAPVTLGTLEQRIDTSGEGLFGWVSVRGVGGVAAAQAGDSPLGKLPADFASKADAIAFGGGTVDGRAQFRVIVHAPQARLLQYLAPHAFAPDLKAAGEPRWAMTLSLPDAKAYKTFEDNLNLDFGQDAAKSYRAGVAKIKTRYGAEPADWFRWFGPEFLVFSDDAGLFFALRTPDRKDWYARIDSLAAKGWKTGVSTVDGTEVHWLYMPGPGTEDMPADADPTLKPLMALTGRLGGRSYWVEDGDWIVMAKVPQALSDRAAAKPDTSLDDWFKARAYPGNRTLVGYTATSRDAQREAYYSYLQILQFLGAASGADVDISRLPSAHTLNLPEKGVIGAAVEVDPETLAISFTYEQSPVELVGSVGGMGIVAGTAIVAAIAVPQYQNYMLRSQVSGALAAADAVKVAVAEHRQSTGKFPASNKAAGLGAPESLGNEYAGSVEVGPGGEIVVTMDATPPHKTDARLDSATLVLTPRVEGNAVSWGCSGEGVDAKYLPANCRDEPLLP</sequence>
<evidence type="ECO:0000313" key="4">
    <source>
        <dbReference type="Proteomes" id="UP001237737"/>
    </source>
</evidence>
<dbReference type="Gene3D" id="3.30.700.10">
    <property type="entry name" value="Glycoprotein, Type 4 Pilin"/>
    <property type="match status" value="1"/>
</dbReference>
<dbReference type="SUPFAM" id="SSF54523">
    <property type="entry name" value="Pili subunits"/>
    <property type="match status" value="1"/>
</dbReference>